<keyword evidence="5" id="KW-1185">Reference proteome</keyword>
<dbReference type="Gene3D" id="1.10.10.10">
    <property type="entry name" value="Winged helix-like DNA-binding domain superfamily/Winged helix DNA-binding domain"/>
    <property type="match status" value="1"/>
</dbReference>
<dbReference type="InterPro" id="IPR036388">
    <property type="entry name" value="WH-like_DNA-bd_sf"/>
</dbReference>
<keyword evidence="1 2" id="KW-0238">DNA-binding</keyword>
<dbReference type="InterPro" id="IPR016032">
    <property type="entry name" value="Sig_transdc_resp-reg_C-effctor"/>
</dbReference>
<accession>A0ABU5DJT6</accession>
<dbReference type="Pfam" id="PF00486">
    <property type="entry name" value="Trans_reg_C"/>
    <property type="match status" value="1"/>
</dbReference>
<dbReference type="PANTHER" id="PTHR47691">
    <property type="entry name" value="REGULATOR-RELATED"/>
    <property type="match status" value="1"/>
</dbReference>
<dbReference type="InterPro" id="IPR027417">
    <property type="entry name" value="P-loop_NTPase"/>
</dbReference>
<dbReference type="SMART" id="SM00382">
    <property type="entry name" value="AAA"/>
    <property type="match status" value="1"/>
</dbReference>
<organism evidence="4 5">
    <name type="scientific">Roseateles agri</name>
    <dbReference type="NCBI Taxonomy" id="3098619"/>
    <lineage>
        <taxon>Bacteria</taxon>
        <taxon>Pseudomonadati</taxon>
        <taxon>Pseudomonadota</taxon>
        <taxon>Betaproteobacteria</taxon>
        <taxon>Burkholderiales</taxon>
        <taxon>Sphaerotilaceae</taxon>
        <taxon>Roseateles</taxon>
    </lineage>
</organism>
<name>A0ABU5DJT6_9BURK</name>
<reference evidence="4 5" key="1">
    <citation type="submission" date="2023-11" db="EMBL/GenBank/DDBJ databases">
        <title>Paucibacter sp. nov., isolated from fresh soil in Korea.</title>
        <authorList>
            <person name="Le N.T.T."/>
        </authorList>
    </citation>
    <scope>NUCLEOTIDE SEQUENCE [LARGE SCALE GENOMIC DNA]</scope>
    <source>
        <strain evidence="4 5">R3-3</strain>
    </source>
</reference>
<dbReference type="PANTHER" id="PTHR47691:SF3">
    <property type="entry name" value="HTH-TYPE TRANSCRIPTIONAL REGULATOR RV0890C-RELATED"/>
    <property type="match status" value="1"/>
</dbReference>
<feature type="domain" description="OmpR/PhoB-type" evidence="3">
    <location>
        <begin position="11"/>
        <end position="109"/>
    </location>
</feature>
<evidence type="ECO:0000259" key="3">
    <source>
        <dbReference type="PROSITE" id="PS51755"/>
    </source>
</evidence>
<dbReference type="EMBL" id="JAXCLA010000005">
    <property type="protein sequence ID" value="MDY0746394.1"/>
    <property type="molecule type" value="Genomic_DNA"/>
</dbReference>
<dbReference type="InterPro" id="IPR049945">
    <property type="entry name" value="AAA_22"/>
</dbReference>
<comment type="caution">
    <text evidence="4">The sequence shown here is derived from an EMBL/GenBank/DDBJ whole genome shotgun (WGS) entry which is preliminary data.</text>
</comment>
<gene>
    <name evidence="4" type="ORF">SNE35_17915</name>
</gene>
<evidence type="ECO:0000313" key="4">
    <source>
        <dbReference type="EMBL" id="MDY0746394.1"/>
    </source>
</evidence>
<dbReference type="SUPFAM" id="SSF52540">
    <property type="entry name" value="P-loop containing nucleoside triphosphate hydrolases"/>
    <property type="match status" value="1"/>
</dbReference>
<dbReference type="SMART" id="SM00862">
    <property type="entry name" value="Trans_reg_C"/>
    <property type="match status" value="1"/>
</dbReference>
<dbReference type="PRINTS" id="PR00364">
    <property type="entry name" value="DISEASERSIST"/>
</dbReference>
<dbReference type="Pfam" id="PF13401">
    <property type="entry name" value="AAA_22"/>
    <property type="match status" value="1"/>
</dbReference>
<dbReference type="InterPro" id="IPR003593">
    <property type="entry name" value="AAA+_ATPase"/>
</dbReference>
<dbReference type="CDD" id="cd00383">
    <property type="entry name" value="trans_reg_C"/>
    <property type="match status" value="1"/>
</dbReference>
<dbReference type="RefSeq" id="WP_320424302.1">
    <property type="nucleotide sequence ID" value="NZ_JAXCLA010000005.1"/>
</dbReference>
<feature type="DNA-binding region" description="OmpR/PhoB-type" evidence="2">
    <location>
        <begin position="11"/>
        <end position="109"/>
    </location>
</feature>
<evidence type="ECO:0000256" key="2">
    <source>
        <dbReference type="PROSITE-ProRule" id="PRU01091"/>
    </source>
</evidence>
<dbReference type="InterPro" id="IPR001867">
    <property type="entry name" value="OmpR/PhoB-type_DNA-bd"/>
</dbReference>
<evidence type="ECO:0000313" key="5">
    <source>
        <dbReference type="Proteomes" id="UP001285263"/>
    </source>
</evidence>
<protein>
    <submittedName>
        <fullName evidence="4">Winged helix-turn-helix domain-containing protein</fullName>
    </submittedName>
</protein>
<evidence type="ECO:0000256" key="1">
    <source>
        <dbReference type="ARBA" id="ARBA00023125"/>
    </source>
</evidence>
<dbReference type="Proteomes" id="UP001285263">
    <property type="component" value="Unassembled WGS sequence"/>
</dbReference>
<proteinExistence type="predicted"/>
<dbReference type="Gene3D" id="3.40.50.300">
    <property type="entry name" value="P-loop containing nucleotide triphosphate hydrolases"/>
    <property type="match status" value="1"/>
</dbReference>
<dbReference type="PROSITE" id="PS51755">
    <property type="entry name" value="OMPR_PHOB"/>
    <property type="match status" value="1"/>
</dbReference>
<sequence length="926" mass="99515">MNALPSFVANDRAFGFGPFKLHRARKLLLEDGQPVRLGSRALDILIALVERAGELVSKEELVAIAWPRTVVEESSLRVHVAALRKVLGDGQAGARYILNQPGRGYSFVAPVTQLIELATQDRGEESKASLGRLPARLTRMIGRADSVAALGTQLASGRFVTIVGPGGIGKTTLAQGVAEAQAAAFGNAVCYVDLAPLASGQLIASVLMASLGLSPRGQAIDHLEAFLRDRRQLLVFDNCEHVLDALAPMIEHLLRVAPGLHVLATSREPIRAEGEWLHRLGALALPPACVGLRAAEALAYPAIELFVERATASVDDFVLVDRDTALLVDLCDRLDGNPLAIELAAARVDLYGLHGLAMELDTRVLDIEGDRRDAPARHHSLSAMLAWSYRLLPEAEQLILNRLAVFQGWFPLDAASAFIRSADDAAAALGEEQVFDGIANLAAKSLLTSDASGETVRFRLLELTRAFVLAQVEKLDQRATLSTRHAAHILQLVHGAADAWISSDKREWFAAHLWLIDEMRAALAWSFGGRGDVLTGCTLTASMWSIVNVVNPYDQPGAVERALAALDRMAEPPAALQMRLTLALAANHVGDGRTAEAHAANAAALAIAERVGSAESEAETLMAIVITTMAMGDYLPAAQLQERLTLAARRAGSPVLITVADRIGAQTAHFTGANARCRTLATRVLNHPLPRGPVGTISAGLDHRISMRMMLSRTLWIEGFADQAAALAEETLELARHDDALAQTQAFSSCVCPIALWRGDADADQRIAEFRALAASHQSGGVRLPSTATIPWWQSDSLANVRSLLQRDHLLTAYGHLVTPAAVDRAENGTAGWCAAETLRSHGEQVLAQQDPGAEDAAAHWFERALAVAVAQQAPAWELRAATSLARLRFRQERGAEARALLEPIYRRFTEGFGTRDLRAAAALLA</sequence>
<dbReference type="SUPFAM" id="SSF46894">
    <property type="entry name" value="C-terminal effector domain of the bipartite response regulators"/>
    <property type="match status" value="1"/>
</dbReference>